<keyword evidence="3" id="KW-1185">Reference proteome</keyword>
<name>A0A9P6HXV9_9PEZI</name>
<evidence type="ECO:0000256" key="1">
    <source>
        <dbReference type="SAM" id="MobiDB-lite"/>
    </source>
</evidence>
<protein>
    <submittedName>
        <fullName evidence="2">Uncharacterized protein</fullName>
    </submittedName>
</protein>
<dbReference type="Proteomes" id="UP000781932">
    <property type="component" value="Unassembled WGS sequence"/>
</dbReference>
<feature type="compositionally biased region" description="Basic and acidic residues" evidence="1">
    <location>
        <begin position="43"/>
        <end position="52"/>
    </location>
</feature>
<comment type="caution">
    <text evidence="2">The sequence shown here is derived from an EMBL/GenBank/DDBJ whole genome shotgun (WGS) entry which is preliminary data.</text>
</comment>
<dbReference type="AlphaFoldDB" id="A0A9P6HXV9"/>
<evidence type="ECO:0000313" key="2">
    <source>
        <dbReference type="EMBL" id="KAF9872424.1"/>
    </source>
</evidence>
<gene>
    <name evidence="2" type="ORF">CkaCkLH20_10251</name>
</gene>
<evidence type="ECO:0000313" key="3">
    <source>
        <dbReference type="Proteomes" id="UP000781932"/>
    </source>
</evidence>
<dbReference type="RefSeq" id="XP_038741885.1">
    <property type="nucleotide sequence ID" value="XM_038892965.1"/>
</dbReference>
<accession>A0A9P6HXV9</accession>
<feature type="region of interest" description="Disordered" evidence="1">
    <location>
        <begin position="1"/>
        <end position="80"/>
    </location>
</feature>
<reference evidence="2" key="1">
    <citation type="submission" date="2020-03" db="EMBL/GenBank/DDBJ databases">
        <authorList>
            <person name="He L."/>
        </authorList>
    </citation>
    <scope>NUCLEOTIDE SEQUENCE</scope>
    <source>
        <strain evidence="2">CkLH20</strain>
    </source>
</reference>
<dbReference type="GeneID" id="62166039"/>
<proteinExistence type="predicted"/>
<organism evidence="2 3">
    <name type="scientific">Colletotrichum karsti</name>
    <dbReference type="NCBI Taxonomy" id="1095194"/>
    <lineage>
        <taxon>Eukaryota</taxon>
        <taxon>Fungi</taxon>
        <taxon>Dikarya</taxon>
        <taxon>Ascomycota</taxon>
        <taxon>Pezizomycotina</taxon>
        <taxon>Sordariomycetes</taxon>
        <taxon>Hypocreomycetidae</taxon>
        <taxon>Glomerellales</taxon>
        <taxon>Glomerellaceae</taxon>
        <taxon>Colletotrichum</taxon>
        <taxon>Colletotrichum boninense species complex</taxon>
    </lineage>
</organism>
<sequence length="192" mass="21443">MSSPRTRTSREATQHGNNYKPPTARTVEEEYLHSLGSLSPVGDTEHQPERPSHKTRSSFPETVAPELTSDEEANTYSPKLYGRVESYPSQAWFKKYRRCDGDIDRPGLYVSRDGGVKKSKYAPAWRRLYRKFDEHAFTYEALFDWGDTTNRVDNSIGPAGPGALAELAEILGQLDVSDTGGEEAVEGVKGEK</sequence>
<reference evidence="2" key="2">
    <citation type="submission" date="2020-11" db="EMBL/GenBank/DDBJ databases">
        <title>Whole genome sequencing of Colletotrichum sp.</title>
        <authorList>
            <person name="Li H."/>
        </authorList>
    </citation>
    <scope>NUCLEOTIDE SEQUENCE</scope>
    <source>
        <strain evidence="2">CkLH20</strain>
    </source>
</reference>
<dbReference type="EMBL" id="JAATWM020000038">
    <property type="protein sequence ID" value="KAF9872424.1"/>
    <property type="molecule type" value="Genomic_DNA"/>
</dbReference>